<dbReference type="Pfam" id="PF00359">
    <property type="entry name" value="PTS_EIIA_2"/>
    <property type="match status" value="1"/>
</dbReference>
<reference evidence="2 3" key="1">
    <citation type="submission" date="2018-01" db="EMBL/GenBank/DDBJ databases">
        <title>Complete genome sequences of 14 Citrobacter spp. isolated from plant in Canada.</title>
        <authorList>
            <person name="Bhandare S.G."/>
            <person name="Colavecchio A."/>
            <person name="Jeukens J."/>
            <person name="Emond-Rheault J.-G."/>
            <person name="Freschi L."/>
            <person name="Hamel J."/>
            <person name="Kukavica-Ibrulj I."/>
            <person name="Levesque R."/>
            <person name="Goodridge L."/>
        </authorList>
    </citation>
    <scope>NUCLEOTIDE SEQUENCE [LARGE SCALE GENOMIC DNA]</scope>
    <source>
        <strain evidence="2 3">S1285</strain>
    </source>
</reference>
<dbReference type="AlphaFoldDB" id="A0A2S4RUY4"/>
<dbReference type="EMBL" id="PQLX01000006">
    <property type="protein sequence ID" value="POU63942.1"/>
    <property type="molecule type" value="Genomic_DNA"/>
</dbReference>
<dbReference type="PROSITE" id="PS51094">
    <property type="entry name" value="PTS_EIIA_TYPE_2"/>
    <property type="match status" value="1"/>
</dbReference>
<dbReference type="Gene3D" id="3.40.930.10">
    <property type="entry name" value="Mannitol-specific EII, Chain A"/>
    <property type="match status" value="1"/>
</dbReference>
<dbReference type="InterPro" id="IPR016152">
    <property type="entry name" value="PTrfase/Anion_transptr"/>
</dbReference>
<evidence type="ECO:0000259" key="1">
    <source>
        <dbReference type="PROSITE" id="PS51094"/>
    </source>
</evidence>
<organism evidence="2 3">
    <name type="scientific">Citrobacter amalonaticus</name>
    <dbReference type="NCBI Taxonomy" id="35703"/>
    <lineage>
        <taxon>Bacteria</taxon>
        <taxon>Pseudomonadati</taxon>
        <taxon>Pseudomonadota</taxon>
        <taxon>Gammaproteobacteria</taxon>
        <taxon>Enterobacterales</taxon>
        <taxon>Enterobacteriaceae</taxon>
        <taxon>Citrobacter</taxon>
    </lineage>
</organism>
<dbReference type="CDD" id="cd00211">
    <property type="entry name" value="PTS_IIA_fru"/>
    <property type="match status" value="1"/>
</dbReference>
<protein>
    <submittedName>
        <fullName evidence="2">PTS suar transporter subunit IIA</fullName>
    </submittedName>
</protein>
<evidence type="ECO:0000313" key="2">
    <source>
        <dbReference type="EMBL" id="POU63942.1"/>
    </source>
</evidence>
<accession>A0A2S4RUY4</accession>
<dbReference type="Proteomes" id="UP000237003">
    <property type="component" value="Unassembled WGS sequence"/>
</dbReference>
<proteinExistence type="predicted"/>
<comment type="caution">
    <text evidence="2">The sequence shown here is derived from an EMBL/GenBank/DDBJ whole genome shotgun (WGS) entry which is preliminary data.</text>
</comment>
<name>A0A2S4RUY4_CITAM</name>
<sequence>MQGVDFKKEYIQQLPAGLGIDEIIRQLAQPLINDELVVGDFAEHVLKREENFPTGLPTEPIGVAIPHTDHKHVRRNAIALGILPEPVLFADMGGEPEPVPVRIIFLLALSESNKQLNALGWIMEMIQDSTFMESLLNMKTADIYSAISQKMTERGEI</sequence>
<feature type="domain" description="PTS EIIA type-2" evidence="1">
    <location>
        <begin position="4"/>
        <end position="150"/>
    </location>
</feature>
<dbReference type="InterPro" id="IPR002178">
    <property type="entry name" value="PTS_EIIA_type-2_dom"/>
</dbReference>
<dbReference type="OrthoDB" id="3192919at2"/>
<dbReference type="SUPFAM" id="SSF55804">
    <property type="entry name" value="Phoshotransferase/anion transport protein"/>
    <property type="match status" value="1"/>
</dbReference>
<gene>
    <name evidence="2" type="ORF">C3430_17260</name>
</gene>
<dbReference type="PANTHER" id="PTHR47738:SF3">
    <property type="entry name" value="PHOSPHOTRANSFERASE SYSTEM MANNITOL_FRUCTOSE-SPECIFIC IIA DOMAIN CONTAINING PROTEIN"/>
    <property type="match status" value="1"/>
</dbReference>
<dbReference type="PANTHER" id="PTHR47738">
    <property type="entry name" value="PTS SYSTEM FRUCTOSE-LIKE EIIA COMPONENT-RELATED"/>
    <property type="match status" value="1"/>
</dbReference>
<evidence type="ECO:0000313" key="3">
    <source>
        <dbReference type="Proteomes" id="UP000237003"/>
    </source>
</evidence>
<dbReference type="InterPro" id="IPR051541">
    <property type="entry name" value="PTS_SugarTrans_NitroReg"/>
</dbReference>
<dbReference type="RefSeq" id="WP_103778483.1">
    <property type="nucleotide sequence ID" value="NZ_PQLX01000006.1"/>
</dbReference>